<keyword evidence="5" id="KW-0297">G-protein coupled receptor</keyword>
<dbReference type="Gene3D" id="2.10.50.30">
    <property type="entry name" value="GPCR, family 3, nine cysteines domain"/>
    <property type="match status" value="1"/>
</dbReference>
<evidence type="ECO:0000256" key="5">
    <source>
        <dbReference type="ARBA" id="ARBA00023040"/>
    </source>
</evidence>
<evidence type="ECO:0000259" key="13">
    <source>
        <dbReference type="PROSITE" id="PS50259"/>
    </source>
</evidence>
<dbReference type="AlphaFoldDB" id="A0A914XAA2"/>
<name>A0A914XAA2_9BILA</name>
<dbReference type="SUPFAM" id="SSF53822">
    <property type="entry name" value="Periplasmic binding protein-like I"/>
    <property type="match status" value="1"/>
</dbReference>
<comment type="subcellular location">
    <subcellularLocation>
        <location evidence="1">Cell membrane</location>
        <topology evidence="1">Multi-pass membrane protein</topology>
    </subcellularLocation>
</comment>
<dbReference type="GO" id="GO:0004930">
    <property type="term" value="F:G protein-coupled receptor activity"/>
    <property type="evidence" value="ECO:0007669"/>
    <property type="project" value="UniProtKB-KW"/>
</dbReference>
<keyword evidence="12" id="KW-0732">Signal</keyword>
<evidence type="ECO:0000256" key="6">
    <source>
        <dbReference type="ARBA" id="ARBA00023136"/>
    </source>
</evidence>
<dbReference type="InterPro" id="IPR017978">
    <property type="entry name" value="GPCR_3_C"/>
</dbReference>
<evidence type="ECO:0000256" key="9">
    <source>
        <dbReference type="ARBA" id="ARBA00023224"/>
    </source>
</evidence>
<feature type="region of interest" description="Disordered" evidence="10">
    <location>
        <begin position="967"/>
        <end position="987"/>
    </location>
</feature>
<evidence type="ECO:0000256" key="1">
    <source>
        <dbReference type="ARBA" id="ARBA00004651"/>
    </source>
</evidence>
<evidence type="ECO:0000313" key="15">
    <source>
        <dbReference type="WBParaSite" id="PSAMB.scaffold749size42037.g8469.t1"/>
    </source>
</evidence>
<feature type="signal peptide" evidence="12">
    <location>
        <begin position="1"/>
        <end position="25"/>
    </location>
</feature>
<evidence type="ECO:0000313" key="14">
    <source>
        <dbReference type="Proteomes" id="UP000887566"/>
    </source>
</evidence>
<evidence type="ECO:0000256" key="3">
    <source>
        <dbReference type="ARBA" id="ARBA00022692"/>
    </source>
</evidence>
<feature type="transmembrane region" description="Helical" evidence="11">
    <location>
        <begin position="765"/>
        <end position="784"/>
    </location>
</feature>
<organism evidence="14 15">
    <name type="scientific">Plectus sambesii</name>
    <dbReference type="NCBI Taxonomy" id="2011161"/>
    <lineage>
        <taxon>Eukaryota</taxon>
        <taxon>Metazoa</taxon>
        <taxon>Ecdysozoa</taxon>
        <taxon>Nematoda</taxon>
        <taxon>Chromadorea</taxon>
        <taxon>Plectida</taxon>
        <taxon>Plectina</taxon>
        <taxon>Plectoidea</taxon>
        <taxon>Plectidae</taxon>
        <taxon>Plectus</taxon>
    </lineage>
</organism>
<protein>
    <submittedName>
        <fullName evidence="15">G-protein coupled receptors family 3 profile domain-containing protein</fullName>
    </submittedName>
</protein>
<dbReference type="PANTHER" id="PTHR24060">
    <property type="entry name" value="METABOTROPIC GLUTAMATE RECEPTOR"/>
    <property type="match status" value="1"/>
</dbReference>
<keyword evidence="8" id="KW-0325">Glycoprotein</keyword>
<keyword evidence="4 11" id="KW-1133">Transmembrane helix</keyword>
<evidence type="ECO:0000256" key="12">
    <source>
        <dbReference type="SAM" id="SignalP"/>
    </source>
</evidence>
<reference evidence="15" key="1">
    <citation type="submission" date="2022-11" db="UniProtKB">
        <authorList>
            <consortium name="WormBaseParasite"/>
        </authorList>
    </citation>
    <scope>IDENTIFICATION</scope>
</reference>
<dbReference type="PROSITE" id="PS50259">
    <property type="entry name" value="G_PROTEIN_RECEP_F3_4"/>
    <property type="match status" value="1"/>
</dbReference>
<dbReference type="WBParaSite" id="PSAMB.scaffold749size42037.g8469.t1">
    <property type="protein sequence ID" value="PSAMB.scaffold749size42037.g8469.t1"/>
    <property type="gene ID" value="PSAMB.scaffold749size42037.g8469"/>
</dbReference>
<feature type="transmembrane region" description="Helical" evidence="11">
    <location>
        <begin position="796"/>
        <end position="821"/>
    </location>
</feature>
<feature type="transmembrane region" description="Helical" evidence="11">
    <location>
        <begin position="636"/>
        <end position="656"/>
    </location>
</feature>
<feature type="transmembrane region" description="Helical" evidence="11">
    <location>
        <begin position="827"/>
        <end position="852"/>
    </location>
</feature>
<dbReference type="InterPro" id="IPR001828">
    <property type="entry name" value="ANF_lig-bd_rcpt"/>
</dbReference>
<dbReference type="Proteomes" id="UP000887566">
    <property type="component" value="Unplaced"/>
</dbReference>
<feature type="transmembrane region" description="Helical" evidence="11">
    <location>
        <begin position="668"/>
        <end position="689"/>
    </location>
</feature>
<feature type="compositionally biased region" description="Acidic residues" evidence="10">
    <location>
        <begin position="977"/>
        <end position="987"/>
    </location>
</feature>
<feature type="domain" description="G-protein coupled receptors family 3 profile" evidence="13">
    <location>
        <begin position="598"/>
        <end position="869"/>
    </location>
</feature>
<feature type="compositionally biased region" description="Polar residues" evidence="10">
    <location>
        <begin position="903"/>
        <end position="920"/>
    </location>
</feature>
<dbReference type="Pfam" id="PF00003">
    <property type="entry name" value="7tm_3"/>
    <property type="match status" value="1"/>
</dbReference>
<evidence type="ECO:0000256" key="4">
    <source>
        <dbReference type="ARBA" id="ARBA00022989"/>
    </source>
</evidence>
<dbReference type="Gene3D" id="3.40.50.2300">
    <property type="match status" value="2"/>
</dbReference>
<evidence type="ECO:0000256" key="2">
    <source>
        <dbReference type="ARBA" id="ARBA00022475"/>
    </source>
</evidence>
<dbReference type="InterPro" id="IPR000337">
    <property type="entry name" value="GPCR_3"/>
</dbReference>
<feature type="region of interest" description="Disordered" evidence="10">
    <location>
        <begin position="890"/>
        <end position="954"/>
    </location>
</feature>
<dbReference type="Pfam" id="PF01094">
    <property type="entry name" value="ANF_receptor"/>
    <property type="match status" value="1"/>
</dbReference>
<evidence type="ECO:0000256" key="10">
    <source>
        <dbReference type="SAM" id="MobiDB-lite"/>
    </source>
</evidence>
<keyword evidence="2" id="KW-1003">Cell membrane</keyword>
<evidence type="ECO:0000256" key="8">
    <source>
        <dbReference type="ARBA" id="ARBA00023180"/>
    </source>
</evidence>
<feature type="transmembrane region" description="Helical" evidence="11">
    <location>
        <begin position="598"/>
        <end position="624"/>
    </location>
</feature>
<keyword evidence="3 11" id="KW-0812">Transmembrane</keyword>
<dbReference type="GO" id="GO:0005886">
    <property type="term" value="C:plasma membrane"/>
    <property type="evidence" value="ECO:0007669"/>
    <property type="project" value="UniProtKB-SubCell"/>
</dbReference>
<evidence type="ECO:0000256" key="11">
    <source>
        <dbReference type="SAM" id="Phobius"/>
    </source>
</evidence>
<evidence type="ECO:0000256" key="7">
    <source>
        <dbReference type="ARBA" id="ARBA00023170"/>
    </source>
</evidence>
<keyword evidence="6 11" id="KW-0472">Membrane</keyword>
<dbReference type="InterPro" id="IPR038550">
    <property type="entry name" value="GPCR_3_9-Cys_sf"/>
</dbReference>
<keyword evidence="7" id="KW-0675">Receptor</keyword>
<feature type="transmembrane region" description="Helical" evidence="11">
    <location>
        <begin position="710"/>
        <end position="733"/>
    </location>
</feature>
<keyword evidence="14" id="KW-1185">Reference proteome</keyword>
<feature type="chain" id="PRO_5036815380" evidence="12">
    <location>
        <begin position="26"/>
        <end position="987"/>
    </location>
</feature>
<dbReference type="InterPro" id="IPR028082">
    <property type="entry name" value="Peripla_BP_I"/>
</dbReference>
<accession>A0A914XAA2</accession>
<dbReference type="InterPro" id="IPR050726">
    <property type="entry name" value="mGluR"/>
</dbReference>
<dbReference type="PRINTS" id="PR01176">
    <property type="entry name" value="GABABRECEPTR"/>
</dbReference>
<dbReference type="PRINTS" id="PR00248">
    <property type="entry name" value="GPCRMGR"/>
</dbReference>
<proteinExistence type="predicted"/>
<keyword evidence="9" id="KW-0807">Transducer</keyword>
<sequence length="987" mass="110654">MRSGRSRRWLHSLAAALLLWGVGTAAAIVDELDNRSAVYPGDLLLGGMFPLRGRGEFGNCSEFNVHGLFALEALHFSLDKVNAKLKSQCGFSLGSVSLDTCASPTVGLYQALQFVMPSLIGRSPSNQAGSMSGHDVIGVVGPMHSDTTEQVANMLGMFKIPQISFMATSPTLSNPTRYPYFLRTTPSDDNQGDSLVQILLHMKWSYVIAAYEDTVYGLRGLQAFEKSLQQVNKGAEICIGHRWKIDMDSPEAVDLEYYRKQLRQLSEEKSRARVMLLFMSDSIAHHIFAAVREERLEKHYVWVGTDGWGSRYVEPEIREAVDGAVVSVPIVRKLNGFDDYLLTRTVENNERNPWFALVTNRSLACAETPDGRSHNRRGERTCEHMDNETMQEHVRHCEFTGFMHFVYEAVQAYATALEEMHRKLCDKRMGVCPALYNELQKPGRRMLYEHLREIHFQDAENKSVHFHNGRDGLPKYSVLTYKQNAQGDYVWQPIATLYFNESSPDLLEEADLTSVEWLKNYPISECGSKCPGWSIRRYQKDKCCWDCENCTFPSVKLNETHCGVCLMDMDRQIFTKPNQWRNACETFDATIVGFTNPIVATVVTAAGAGIIATIITLVLFITYSSTPIIKASGRELSLVLLVGIALCYSTVFMVAVKPTKYTCVLVRFLYSLSYTVCYAAIFVKTNRIVRIFHMTDKGPKQRKTRYISPVSQLLVTALIIGFQIMLCVVWQVLKPAAADFDAVFDDENESVTVYRFCEALEDSDWLIALSLPSLLLMLSGLYAFKARKCPGKFNETKYIIISTYTACIVFVAFIPLFFTVAKMPFRIVVLCVALCINATVTLLCMFAPKLYVVLIRPHKNTRDNVMGRKHTASSNVHLTDNNCIQPSTTDSYSKDVGAPAGGRSSTFSAGSLKASDSSGRSSREYGRTSVDGLGRTSTDLRAMNNRRRWTDAGGRTDLVEQLVVQEIATQTSGDYDQPADSDDEDSY</sequence>